<dbReference type="EMBL" id="MU001632">
    <property type="protein sequence ID" value="KAF2486421.1"/>
    <property type="molecule type" value="Genomic_DNA"/>
</dbReference>
<dbReference type="GeneID" id="54479703"/>
<feature type="repeat" description="HEAT" evidence="3">
    <location>
        <begin position="12"/>
        <end position="50"/>
    </location>
</feature>
<dbReference type="Proteomes" id="UP000799767">
    <property type="component" value="Unassembled WGS sequence"/>
</dbReference>
<feature type="repeat" description="HEAT" evidence="3">
    <location>
        <begin position="519"/>
        <end position="551"/>
    </location>
</feature>
<dbReference type="SUPFAM" id="SSF48371">
    <property type="entry name" value="ARM repeat"/>
    <property type="match status" value="1"/>
</dbReference>
<dbReference type="GO" id="GO:0005829">
    <property type="term" value="C:cytosol"/>
    <property type="evidence" value="ECO:0007669"/>
    <property type="project" value="TreeGrafter"/>
</dbReference>
<feature type="repeat" description="HEAT" evidence="3">
    <location>
        <begin position="402"/>
        <end position="440"/>
    </location>
</feature>
<sequence>MDDQSQSDELYPIAVLIDELKHDDVLLRLNAIRRLSTIALALGPDRTREELIPFLDESVEDEDEVLTALSDELGNFVEYVGGNEHGYVLLSPLENLATIEEPLVRDKAVESLNKICAQLKPEHIEQYFIPLVVRLSKADWFTSKISATGLYTTPYPRVSQASQEGLRQQFAQLVHDDTPMVRRKAAENLAKFVQNMPTPVVIDEMIPNFQHLAADDQDSVRLLTVEVLIAIAEAIPKDQQSSHGVLVTSLRSLFEDKSWRVRYMVADRYEKVALAVDEEVVARDLVPAFVKLLKDTEAEVRSAIAGQIPGFCKLVDQQTLLRDIMPAIEELVTDSSQHVRAAFGNQISGLAPILGAQETIEHLLPMFLQMLKDDFPDVRLNIISKLDQVNDVIGVDLLSQSLLPAIVQLAEDKQWRVRLAIIQYVPLLASQLGVQFFDDKLSALCMSWLGDTVFSIREASTQNLKKLTEVFGVEWAQNAIVPKVAAMAEHPNYLYRMTTCFAVSTLAPALSLSVLARSVLPILQSLTSDPIPNIRFNVAKSYAVLIDIFKRLPDSPPNATILQLEKDGGEFPGSAKGEELVRGEVMPVLEKLMEDEDVDVRFFATTAARRWTEGVMED</sequence>
<feature type="repeat" description="HEAT" evidence="3">
    <location>
        <begin position="285"/>
        <end position="323"/>
    </location>
</feature>
<feature type="domain" description="Phosphatase 2A Regulatory Subunit A helical" evidence="5">
    <location>
        <begin position="367"/>
        <end position="530"/>
    </location>
</feature>
<dbReference type="Pfam" id="PF22646">
    <property type="entry name" value="PPP2R1A-like_HEAT"/>
    <property type="match status" value="1"/>
</dbReference>
<evidence type="ECO:0000256" key="2">
    <source>
        <dbReference type="ARBA" id="ARBA00038332"/>
    </source>
</evidence>
<feature type="repeat" description="HEAT" evidence="3">
    <location>
        <begin position="363"/>
        <end position="401"/>
    </location>
</feature>
<dbReference type="PROSITE" id="PS50077">
    <property type="entry name" value="HEAT_REPEAT"/>
    <property type="match status" value="11"/>
</dbReference>
<feature type="repeat" description="HEAT" evidence="3">
    <location>
        <begin position="89"/>
        <end position="127"/>
    </location>
</feature>
<feature type="domain" description="Phosphatase PP2A regulatory subunit A/Splicing factor 3B subunit 1-like HEAT repeat" evidence="4">
    <location>
        <begin position="279"/>
        <end position="355"/>
    </location>
</feature>
<dbReference type="InterPro" id="IPR054573">
    <property type="entry name" value="PP2A/SF3B1-like_HEAT"/>
</dbReference>
<feature type="repeat" description="HEAT" evidence="3">
    <location>
        <begin position="324"/>
        <end position="362"/>
    </location>
</feature>
<evidence type="ECO:0000313" key="7">
    <source>
        <dbReference type="Proteomes" id="UP000799767"/>
    </source>
</evidence>
<evidence type="ECO:0000256" key="3">
    <source>
        <dbReference type="PROSITE-ProRule" id="PRU00103"/>
    </source>
</evidence>
<dbReference type="InterPro" id="IPR055231">
    <property type="entry name" value="2AA_helical"/>
</dbReference>
<feature type="repeat" description="HEAT" evidence="3">
    <location>
        <begin position="585"/>
        <end position="618"/>
    </location>
</feature>
<comment type="similarity">
    <text evidence="2">Belongs to the phosphatase 2A regulatory subunit A family.</text>
</comment>
<accession>A0A6A6Q311</accession>
<evidence type="ECO:0000313" key="6">
    <source>
        <dbReference type="EMBL" id="KAF2486421.1"/>
    </source>
</evidence>
<dbReference type="InterPro" id="IPR016024">
    <property type="entry name" value="ARM-type_fold"/>
</dbReference>
<dbReference type="RefSeq" id="XP_033592990.1">
    <property type="nucleotide sequence ID" value="XM_033738701.1"/>
</dbReference>
<feature type="repeat" description="HEAT" evidence="3">
    <location>
        <begin position="166"/>
        <end position="204"/>
    </location>
</feature>
<dbReference type="OrthoDB" id="340346at2759"/>
<dbReference type="InterPro" id="IPR021133">
    <property type="entry name" value="HEAT_type_2"/>
</dbReference>
<reference evidence="6" key="1">
    <citation type="journal article" date="2020" name="Stud. Mycol.">
        <title>101 Dothideomycetes genomes: a test case for predicting lifestyles and emergence of pathogens.</title>
        <authorList>
            <person name="Haridas S."/>
            <person name="Albert R."/>
            <person name="Binder M."/>
            <person name="Bloem J."/>
            <person name="Labutti K."/>
            <person name="Salamov A."/>
            <person name="Andreopoulos B."/>
            <person name="Baker S."/>
            <person name="Barry K."/>
            <person name="Bills G."/>
            <person name="Bluhm B."/>
            <person name="Cannon C."/>
            <person name="Castanera R."/>
            <person name="Culley D."/>
            <person name="Daum C."/>
            <person name="Ezra D."/>
            <person name="Gonzalez J."/>
            <person name="Henrissat B."/>
            <person name="Kuo A."/>
            <person name="Liang C."/>
            <person name="Lipzen A."/>
            <person name="Lutzoni F."/>
            <person name="Magnuson J."/>
            <person name="Mondo S."/>
            <person name="Nolan M."/>
            <person name="Ohm R."/>
            <person name="Pangilinan J."/>
            <person name="Park H.-J."/>
            <person name="Ramirez L."/>
            <person name="Alfaro M."/>
            <person name="Sun H."/>
            <person name="Tritt A."/>
            <person name="Yoshinaga Y."/>
            <person name="Zwiers L.-H."/>
            <person name="Turgeon B."/>
            <person name="Goodwin S."/>
            <person name="Spatafora J."/>
            <person name="Crous P."/>
            <person name="Grigoriev I."/>
        </authorList>
    </citation>
    <scope>NUCLEOTIDE SEQUENCE</scope>
    <source>
        <strain evidence="6">CBS 113389</strain>
    </source>
</reference>
<feature type="repeat" description="HEAT" evidence="3">
    <location>
        <begin position="205"/>
        <end position="243"/>
    </location>
</feature>
<dbReference type="Pfam" id="PF22956">
    <property type="entry name" value="VPS15-like_hel"/>
    <property type="match status" value="1"/>
</dbReference>
<dbReference type="PANTHER" id="PTHR10648:SF4">
    <property type="entry name" value="PROTEIN PHOSPHATASE 2 (FORMERLY 2A), REGULATORY SUBUNIT A, BETA ISOFORM-RELATED"/>
    <property type="match status" value="1"/>
</dbReference>
<evidence type="ECO:0000256" key="1">
    <source>
        <dbReference type="ARBA" id="ARBA00022737"/>
    </source>
</evidence>
<dbReference type="AlphaFoldDB" id="A0A6A6Q311"/>
<organism evidence="6 7">
    <name type="scientific">Neohortaea acidophila</name>
    <dbReference type="NCBI Taxonomy" id="245834"/>
    <lineage>
        <taxon>Eukaryota</taxon>
        <taxon>Fungi</taxon>
        <taxon>Dikarya</taxon>
        <taxon>Ascomycota</taxon>
        <taxon>Pezizomycotina</taxon>
        <taxon>Dothideomycetes</taxon>
        <taxon>Dothideomycetidae</taxon>
        <taxon>Mycosphaerellales</taxon>
        <taxon>Teratosphaeriaceae</taxon>
        <taxon>Neohortaea</taxon>
    </lineage>
</organism>
<dbReference type="GO" id="GO:0000159">
    <property type="term" value="C:protein phosphatase type 2A complex"/>
    <property type="evidence" value="ECO:0007669"/>
    <property type="project" value="TreeGrafter"/>
</dbReference>
<dbReference type="FunFam" id="1.25.10.10:FF:000011">
    <property type="entry name" value="Serine/threonine-protein phosphatase 2A regulatory subunit A alpha isoform"/>
    <property type="match status" value="1"/>
</dbReference>
<protein>
    <submittedName>
        <fullName evidence="6">MgPP2AregA, protein phosphatase 2A regulatory alpha sub-unit</fullName>
    </submittedName>
</protein>
<evidence type="ECO:0000259" key="4">
    <source>
        <dbReference type="Pfam" id="PF22646"/>
    </source>
</evidence>
<name>A0A6A6Q311_9PEZI</name>
<dbReference type="GO" id="GO:0005634">
    <property type="term" value="C:nucleus"/>
    <property type="evidence" value="ECO:0007669"/>
    <property type="project" value="TreeGrafter"/>
</dbReference>
<feature type="repeat" description="HEAT" evidence="3">
    <location>
        <begin position="246"/>
        <end position="284"/>
    </location>
</feature>
<dbReference type="PANTHER" id="PTHR10648">
    <property type="entry name" value="SERINE/THREONINE-PROTEIN PHOSPHATASE PP2A 65 KDA REGULATORY SUBUNIT"/>
    <property type="match status" value="1"/>
</dbReference>
<gene>
    <name evidence="6" type="ORF">BDY17DRAFT_78757</name>
</gene>
<dbReference type="Gene3D" id="1.25.10.10">
    <property type="entry name" value="Leucine-rich Repeat Variant"/>
    <property type="match status" value="1"/>
</dbReference>
<dbReference type="InterPro" id="IPR051023">
    <property type="entry name" value="PP2A_Regulatory_Subunit_A"/>
</dbReference>
<proteinExistence type="inferred from homology"/>
<evidence type="ECO:0000259" key="5">
    <source>
        <dbReference type="Pfam" id="PF22956"/>
    </source>
</evidence>
<keyword evidence="7" id="KW-1185">Reference proteome</keyword>
<dbReference type="GO" id="GO:0019888">
    <property type="term" value="F:protein phosphatase regulator activity"/>
    <property type="evidence" value="ECO:0007669"/>
    <property type="project" value="TreeGrafter"/>
</dbReference>
<keyword evidence="1" id="KW-0677">Repeat</keyword>
<dbReference type="InterPro" id="IPR011989">
    <property type="entry name" value="ARM-like"/>
</dbReference>